<comment type="caution">
    <text evidence="3">The sequence shown here is derived from an EMBL/GenBank/DDBJ whole genome shotgun (WGS) entry which is preliminary data.</text>
</comment>
<dbReference type="Pfam" id="PF00990">
    <property type="entry name" value="GGDEF"/>
    <property type="match status" value="1"/>
</dbReference>
<gene>
    <name evidence="3" type="ORF">NF348_11440</name>
</gene>
<dbReference type="AlphaFoldDB" id="A0A9Q4FTE5"/>
<dbReference type="Gene3D" id="3.30.70.270">
    <property type="match status" value="1"/>
</dbReference>
<dbReference type="InterPro" id="IPR000160">
    <property type="entry name" value="GGDEF_dom"/>
</dbReference>
<protein>
    <submittedName>
        <fullName evidence="3">Diguanylate cyclase</fullName>
        <ecNumber evidence="3">2.7.7.65</ecNumber>
    </submittedName>
</protein>
<evidence type="ECO:0000256" key="1">
    <source>
        <dbReference type="SAM" id="MobiDB-lite"/>
    </source>
</evidence>
<dbReference type="GO" id="GO:0052621">
    <property type="term" value="F:diguanylate cyclase activity"/>
    <property type="evidence" value="ECO:0007669"/>
    <property type="project" value="UniProtKB-EC"/>
</dbReference>
<dbReference type="SUPFAM" id="SSF55073">
    <property type="entry name" value="Nucleotide cyclase"/>
    <property type="match status" value="1"/>
</dbReference>
<organism evidence="3 4">
    <name type="scientific">Devosia ureilytica</name>
    <dbReference type="NCBI Taxonomy" id="2952754"/>
    <lineage>
        <taxon>Bacteria</taxon>
        <taxon>Pseudomonadati</taxon>
        <taxon>Pseudomonadota</taxon>
        <taxon>Alphaproteobacteria</taxon>
        <taxon>Hyphomicrobiales</taxon>
        <taxon>Devosiaceae</taxon>
        <taxon>Devosia</taxon>
    </lineage>
</organism>
<accession>A0A9Q4FTE5</accession>
<dbReference type="RefSeq" id="WP_254674786.1">
    <property type="nucleotide sequence ID" value="NZ_JAMWDU010000003.1"/>
</dbReference>
<name>A0A9Q4FTE5_9HYPH</name>
<dbReference type="InterPro" id="IPR029787">
    <property type="entry name" value="Nucleotide_cyclase"/>
</dbReference>
<keyword evidence="3" id="KW-0808">Transferase</keyword>
<keyword evidence="4" id="KW-1185">Reference proteome</keyword>
<dbReference type="EMBL" id="JAMWDU010000003">
    <property type="protein sequence ID" value="MCP8887724.1"/>
    <property type="molecule type" value="Genomic_DNA"/>
</dbReference>
<feature type="domain" description="GGDEF" evidence="2">
    <location>
        <begin position="59"/>
        <end position="189"/>
    </location>
</feature>
<dbReference type="EC" id="2.7.7.65" evidence="3"/>
<sequence length="189" mass="20255">MATDKSGWPEGDEPKNEDRRVRSTPEPLNIDPADIDPALGTLAWTRFATILDAQKSSGQEGALLVVDLDQSSRSIVTMTDENRNEILPLLADALRRAIRSSDLVAHLDACRFAVLLRGAAQETAGTIAERIHESVANTVFLMSEGIAALSVDVGGAFFGPDRSIDGEILQVAIANLHTAQHSAVRTELG</sequence>
<dbReference type="PROSITE" id="PS50887">
    <property type="entry name" value="GGDEF"/>
    <property type="match status" value="1"/>
</dbReference>
<proteinExistence type="predicted"/>
<evidence type="ECO:0000313" key="3">
    <source>
        <dbReference type="EMBL" id="MCP8887724.1"/>
    </source>
</evidence>
<dbReference type="SMART" id="SM00267">
    <property type="entry name" value="GGDEF"/>
    <property type="match status" value="1"/>
</dbReference>
<dbReference type="Proteomes" id="UP001060275">
    <property type="component" value="Unassembled WGS sequence"/>
</dbReference>
<feature type="region of interest" description="Disordered" evidence="1">
    <location>
        <begin position="1"/>
        <end position="32"/>
    </location>
</feature>
<keyword evidence="3" id="KW-0548">Nucleotidyltransferase</keyword>
<feature type="compositionally biased region" description="Basic and acidic residues" evidence="1">
    <location>
        <begin position="12"/>
        <end position="23"/>
    </location>
</feature>
<evidence type="ECO:0000313" key="4">
    <source>
        <dbReference type="Proteomes" id="UP001060275"/>
    </source>
</evidence>
<evidence type="ECO:0000259" key="2">
    <source>
        <dbReference type="PROSITE" id="PS50887"/>
    </source>
</evidence>
<reference evidence="3" key="1">
    <citation type="submission" date="2022-06" db="EMBL/GenBank/DDBJ databases">
        <title>Devosia sp. XJ19-45 genome assembly.</title>
        <authorList>
            <person name="Li B."/>
            <person name="Cai M."/>
            <person name="Nie G."/>
            <person name="Li W."/>
        </authorList>
    </citation>
    <scope>NUCLEOTIDE SEQUENCE</scope>
    <source>
        <strain evidence="3">XJ19-45</strain>
    </source>
</reference>
<dbReference type="InterPro" id="IPR043128">
    <property type="entry name" value="Rev_trsase/Diguanyl_cyclase"/>
</dbReference>